<feature type="chain" id="PRO_5044239374" description="Zeta toxin domain-containing protein" evidence="4">
    <location>
        <begin position="24"/>
        <end position="401"/>
    </location>
</feature>
<evidence type="ECO:0000256" key="4">
    <source>
        <dbReference type="SAM" id="SignalP"/>
    </source>
</evidence>
<dbReference type="RefSeq" id="XP_005760426.1">
    <property type="nucleotide sequence ID" value="XM_005760369.1"/>
</dbReference>
<evidence type="ECO:0000313" key="6">
    <source>
        <dbReference type="EnsemblProtists" id="EOD07997"/>
    </source>
</evidence>
<evidence type="ECO:0000256" key="2">
    <source>
        <dbReference type="ARBA" id="ARBA00022840"/>
    </source>
</evidence>
<feature type="domain" description="Zeta toxin" evidence="5">
    <location>
        <begin position="248"/>
        <end position="351"/>
    </location>
</feature>
<evidence type="ECO:0000313" key="7">
    <source>
        <dbReference type="Proteomes" id="UP000013827"/>
    </source>
</evidence>
<proteinExistence type="predicted"/>
<dbReference type="GO" id="GO:0005524">
    <property type="term" value="F:ATP binding"/>
    <property type="evidence" value="ECO:0007669"/>
    <property type="project" value="UniProtKB-KW"/>
</dbReference>
<reference evidence="7" key="1">
    <citation type="journal article" date="2013" name="Nature">
        <title>Pan genome of the phytoplankton Emiliania underpins its global distribution.</title>
        <authorList>
            <person name="Read B.A."/>
            <person name="Kegel J."/>
            <person name="Klute M.J."/>
            <person name="Kuo A."/>
            <person name="Lefebvre S.C."/>
            <person name="Maumus F."/>
            <person name="Mayer C."/>
            <person name="Miller J."/>
            <person name="Monier A."/>
            <person name="Salamov A."/>
            <person name="Young J."/>
            <person name="Aguilar M."/>
            <person name="Claverie J.M."/>
            <person name="Frickenhaus S."/>
            <person name="Gonzalez K."/>
            <person name="Herman E.K."/>
            <person name="Lin Y.C."/>
            <person name="Napier J."/>
            <person name="Ogata H."/>
            <person name="Sarno A.F."/>
            <person name="Shmutz J."/>
            <person name="Schroeder D."/>
            <person name="de Vargas C."/>
            <person name="Verret F."/>
            <person name="von Dassow P."/>
            <person name="Valentin K."/>
            <person name="Van de Peer Y."/>
            <person name="Wheeler G."/>
            <person name="Dacks J.B."/>
            <person name="Delwiche C.F."/>
            <person name="Dyhrman S.T."/>
            <person name="Glockner G."/>
            <person name="John U."/>
            <person name="Richards T."/>
            <person name="Worden A.Z."/>
            <person name="Zhang X."/>
            <person name="Grigoriev I.V."/>
            <person name="Allen A.E."/>
            <person name="Bidle K."/>
            <person name="Borodovsky M."/>
            <person name="Bowler C."/>
            <person name="Brownlee C."/>
            <person name="Cock J.M."/>
            <person name="Elias M."/>
            <person name="Gladyshev V.N."/>
            <person name="Groth M."/>
            <person name="Guda C."/>
            <person name="Hadaegh A."/>
            <person name="Iglesias-Rodriguez M.D."/>
            <person name="Jenkins J."/>
            <person name="Jones B.M."/>
            <person name="Lawson T."/>
            <person name="Leese F."/>
            <person name="Lindquist E."/>
            <person name="Lobanov A."/>
            <person name="Lomsadze A."/>
            <person name="Malik S.B."/>
            <person name="Marsh M.E."/>
            <person name="Mackinder L."/>
            <person name="Mock T."/>
            <person name="Mueller-Roeber B."/>
            <person name="Pagarete A."/>
            <person name="Parker M."/>
            <person name="Probert I."/>
            <person name="Quesneville H."/>
            <person name="Raines C."/>
            <person name="Rensing S.A."/>
            <person name="Riano-Pachon D.M."/>
            <person name="Richier S."/>
            <person name="Rokitta S."/>
            <person name="Shiraiwa Y."/>
            <person name="Soanes D.M."/>
            <person name="van der Giezen M."/>
            <person name="Wahlund T.M."/>
            <person name="Williams B."/>
            <person name="Wilson W."/>
            <person name="Wolfe G."/>
            <person name="Wurch L.L."/>
        </authorList>
    </citation>
    <scope>NUCLEOTIDE SEQUENCE</scope>
</reference>
<dbReference type="GeneID" id="17254130"/>
<evidence type="ECO:0000256" key="1">
    <source>
        <dbReference type="ARBA" id="ARBA00022741"/>
    </source>
</evidence>
<dbReference type="EnsemblProtists" id="EOD07997">
    <property type="protein sequence ID" value="EOD07997"/>
    <property type="gene ID" value="EMIHUDRAFT_453240"/>
</dbReference>
<dbReference type="HOGENOM" id="CLU_687810_0_0_1"/>
<organism evidence="6 7">
    <name type="scientific">Emiliania huxleyi (strain CCMP1516)</name>
    <dbReference type="NCBI Taxonomy" id="280463"/>
    <lineage>
        <taxon>Eukaryota</taxon>
        <taxon>Haptista</taxon>
        <taxon>Haptophyta</taxon>
        <taxon>Prymnesiophyceae</taxon>
        <taxon>Isochrysidales</taxon>
        <taxon>Noelaerhabdaceae</taxon>
        <taxon>Emiliania</taxon>
    </lineage>
</organism>
<keyword evidence="1" id="KW-0547">Nucleotide-binding</keyword>
<keyword evidence="2" id="KW-0067">ATP-binding</keyword>
<keyword evidence="4" id="KW-0732">Signal</keyword>
<feature type="signal peptide" evidence="4">
    <location>
        <begin position="1"/>
        <end position="23"/>
    </location>
</feature>
<dbReference type="AlphaFoldDB" id="A0A0D3I9R2"/>
<reference evidence="6" key="2">
    <citation type="submission" date="2024-10" db="UniProtKB">
        <authorList>
            <consortium name="EnsemblProtists"/>
        </authorList>
    </citation>
    <scope>IDENTIFICATION</scope>
</reference>
<feature type="region of interest" description="Disordered" evidence="3">
    <location>
        <begin position="49"/>
        <end position="69"/>
    </location>
</feature>
<dbReference type="Pfam" id="PF06414">
    <property type="entry name" value="Zeta_toxin"/>
    <property type="match status" value="1"/>
</dbReference>
<dbReference type="SUPFAM" id="SSF52540">
    <property type="entry name" value="P-loop containing nucleoside triphosphate hydrolases"/>
    <property type="match status" value="1"/>
</dbReference>
<dbReference type="Proteomes" id="UP000013827">
    <property type="component" value="Unassembled WGS sequence"/>
</dbReference>
<dbReference type="InterPro" id="IPR010488">
    <property type="entry name" value="Zeta_toxin_domain"/>
</dbReference>
<dbReference type="InterPro" id="IPR027417">
    <property type="entry name" value="P-loop_NTPase"/>
</dbReference>
<evidence type="ECO:0000256" key="3">
    <source>
        <dbReference type="SAM" id="MobiDB-lite"/>
    </source>
</evidence>
<sequence length="401" mass="43431">MPSTRRTLACPALVLVLAAGADGDAGIPESMVAIAEALQQDSIAPQWTDGAVEPAGESGGASARRPVAPRLPPLRVDELDELARLGEPSYSLSAAEEELLASSLESIDYLGDWSSPSTRDSIVLACEKPRVIPSPSGGAAEFTCDLDGFTRERRAVHSRIHVFLVVGVPGSGKDSVLKRYLRSLDGTLLDASAPAPRAAAARARLQRTRPADLVKEYLAAWGEDELSTAVRENNARHGPGAGKHLLHAQYLHRESILVTEQVVQRGLEEGRSIVLEKTLHCDAHVLEHARRFAERGCRVHLLGTYITPLLNWQFLCNRMASGAAFGRYISKAQAVDSLRRYHSHFDAILAERHKRTAFDSIHLYDVVKGSWGISIPNTTVTFAEDEAEAGGEVTATGRDRG</sequence>
<dbReference type="Gene3D" id="3.40.50.300">
    <property type="entry name" value="P-loop containing nucleotide triphosphate hydrolases"/>
    <property type="match status" value="1"/>
</dbReference>
<evidence type="ECO:0000259" key="5">
    <source>
        <dbReference type="Pfam" id="PF06414"/>
    </source>
</evidence>
<name>A0A0D3I9R2_EMIH1</name>
<protein>
    <recommendedName>
        <fullName evidence="5">Zeta toxin domain-containing protein</fullName>
    </recommendedName>
</protein>
<keyword evidence="7" id="KW-1185">Reference proteome</keyword>
<dbReference type="GO" id="GO:0016301">
    <property type="term" value="F:kinase activity"/>
    <property type="evidence" value="ECO:0007669"/>
    <property type="project" value="InterPro"/>
</dbReference>
<dbReference type="PaxDb" id="2903-EOD07997"/>
<accession>A0A0D3I9R2</accession>
<dbReference type="KEGG" id="ehx:EMIHUDRAFT_453240"/>